<reference evidence="3" key="1">
    <citation type="submission" date="2016-03" db="EMBL/GenBank/DDBJ databases">
        <title>Complete genome sequence of the type strain Actinoalloteichus hymeniacidonis DSM 45092.</title>
        <authorList>
            <person name="Schaffert L."/>
            <person name="Albersmeier A."/>
            <person name="Winkler A."/>
            <person name="Kalinowski J."/>
            <person name="Zotchev S."/>
            <person name="Ruckert C."/>
        </authorList>
    </citation>
    <scope>NUCLEOTIDE SEQUENCE [LARGE SCALE GENOMIC DNA]</scope>
    <source>
        <strain evidence="3">HPA177(T) (DSM 45092(T))</strain>
    </source>
</reference>
<keyword evidence="1" id="KW-0812">Transmembrane</keyword>
<dbReference type="Proteomes" id="UP000095210">
    <property type="component" value="Chromosome"/>
</dbReference>
<feature type="transmembrane region" description="Helical" evidence="1">
    <location>
        <begin position="133"/>
        <end position="156"/>
    </location>
</feature>
<feature type="transmembrane region" description="Helical" evidence="1">
    <location>
        <begin position="24"/>
        <end position="44"/>
    </location>
</feature>
<evidence type="ECO:0008006" key="4">
    <source>
        <dbReference type="Google" id="ProtNLM"/>
    </source>
</evidence>
<organism evidence="2 3">
    <name type="scientific">Actinoalloteichus hymeniacidonis</name>
    <dbReference type="NCBI Taxonomy" id="340345"/>
    <lineage>
        <taxon>Bacteria</taxon>
        <taxon>Bacillati</taxon>
        <taxon>Actinomycetota</taxon>
        <taxon>Actinomycetes</taxon>
        <taxon>Pseudonocardiales</taxon>
        <taxon>Pseudonocardiaceae</taxon>
        <taxon>Actinoalloteichus</taxon>
    </lineage>
</organism>
<feature type="transmembrane region" description="Helical" evidence="1">
    <location>
        <begin position="98"/>
        <end position="121"/>
    </location>
</feature>
<evidence type="ECO:0000313" key="3">
    <source>
        <dbReference type="Proteomes" id="UP000095210"/>
    </source>
</evidence>
<evidence type="ECO:0000256" key="1">
    <source>
        <dbReference type="SAM" id="Phobius"/>
    </source>
</evidence>
<dbReference type="RefSeq" id="WP_157420918.1">
    <property type="nucleotide sequence ID" value="NZ_CP014859.1"/>
</dbReference>
<dbReference type="EMBL" id="CP014859">
    <property type="protein sequence ID" value="AOS61419.1"/>
    <property type="molecule type" value="Genomic_DNA"/>
</dbReference>
<dbReference type="KEGG" id="ahm:TL08_02925"/>
<proteinExistence type="predicted"/>
<protein>
    <recommendedName>
        <fullName evidence="4">ABC-2 family transporter protein</fullName>
    </recommendedName>
</protein>
<feature type="transmembrane region" description="Helical" evidence="1">
    <location>
        <begin position="188"/>
        <end position="210"/>
    </location>
</feature>
<name>A0AAC9HLP0_9PSEU</name>
<sequence>MSATALRAVRFGLVELKLLFRRPMTAMTTVLVPLALGIVTWISAPDTADPSWGAIIGDRILMLLVLAGYLVSTTVVTARRQALVLKRLRTSELSDAGVILGVLMPTAAVALGQVAVLLALFALAGAPAPEQPLLVAAGLLLAIGVTMLAGLATANLTRTVELMQLTSGPLLIAAFAGMFLRMHPDPDLALVGLAMPVVGPAELIAMGWAGESLVTAPANLPPVGLLALASTALWVVLMAALIRKSFRWEPRS</sequence>
<accession>A0AAC9HLP0</accession>
<feature type="transmembrane region" description="Helical" evidence="1">
    <location>
        <begin position="222"/>
        <end position="242"/>
    </location>
</feature>
<keyword evidence="3" id="KW-1185">Reference proteome</keyword>
<keyword evidence="1" id="KW-0472">Membrane</keyword>
<keyword evidence="1" id="KW-1133">Transmembrane helix</keyword>
<gene>
    <name evidence="2" type="ORF">TL08_02925</name>
</gene>
<feature type="transmembrane region" description="Helical" evidence="1">
    <location>
        <begin position="56"/>
        <end position="78"/>
    </location>
</feature>
<dbReference type="AlphaFoldDB" id="A0AAC9HLP0"/>
<evidence type="ECO:0000313" key="2">
    <source>
        <dbReference type="EMBL" id="AOS61419.1"/>
    </source>
</evidence>